<evidence type="ECO:0000313" key="2">
    <source>
        <dbReference type="Proteomes" id="UP001169458"/>
    </source>
</evidence>
<proteinExistence type="predicted"/>
<dbReference type="RefSeq" id="WP_289561005.1">
    <property type="nucleotide sequence ID" value="NZ_JAUDEN010000030.1"/>
</dbReference>
<gene>
    <name evidence="1" type="ORF">QUW60_13070</name>
</gene>
<sequence>MLNISVNQKEKPTYVNIVPVSALINKTRGVSFTTNRYRRVVRARVPLVGEVFLAPHERTVILPEDTADYIRRNNIKKQDVLKSCAKAVRRSMVTTVRSKE</sequence>
<accession>A0ABT7VJ52</accession>
<dbReference type="Proteomes" id="UP001169458">
    <property type="component" value="Unassembled WGS sequence"/>
</dbReference>
<organism evidence="1 2">
    <name type="scientific">Bacteroides gallinaceum</name>
    <dbReference type="NCBI Taxonomy" id="1462571"/>
    <lineage>
        <taxon>Bacteria</taxon>
        <taxon>Pseudomonadati</taxon>
        <taxon>Bacteroidota</taxon>
        <taxon>Bacteroidia</taxon>
        <taxon>Bacteroidales</taxon>
        <taxon>Bacteroidaceae</taxon>
        <taxon>Bacteroides</taxon>
    </lineage>
</organism>
<dbReference type="EMBL" id="JAUDEN010000030">
    <property type="protein sequence ID" value="MDM8326145.1"/>
    <property type="molecule type" value="Genomic_DNA"/>
</dbReference>
<protein>
    <submittedName>
        <fullName evidence="1">Uncharacterized protein</fullName>
    </submittedName>
</protein>
<evidence type="ECO:0000313" key="1">
    <source>
        <dbReference type="EMBL" id="MDM8326145.1"/>
    </source>
</evidence>
<reference evidence="2" key="1">
    <citation type="submission" date="2023-07" db="EMBL/GenBank/DDBJ databases">
        <title>Identification and characterization of horizontal gene transfer across gut microbiota members of farm animals based on homology search.</title>
        <authorList>
            <person name="Schwarzerova J."/>
            <person name="Nykrynova M."/>
            <person name="Jureckova K."/>
            <person name="Cejkova D."/>
            <person name="Rychlik I."/>
        </authorList>
    </citation>
    <scope>NUCLEOTIDE SEQUENCE [LARGE SCALE GENOMIC DNA]</scope>
    <source>
        <strain evidence="2">109_WCHN</strain>
    </source>
</reference>
<keyword evidence="2" id="KW-1185">Reference proteome</keyword>
<name>A0ABT7VJ52_9BACE</name>
<comment type="caution">
    <text evidence="1">The sequence shown here is derived from an EMBL/GenBank/DDBJ whole genome shotgun (WGS) entry which is preliminary data.</text>
</comment>